<evidence type="ECO:0000313" key="3">
    <source>
        <dbReference type="Proteomes" id="UP001066276"/>
    </source>
</evidence>
<proteinExistence type="predicted"/>
<keyword evidence="3" id="KW-1185">Reference proteome</keyword>
<feature type="compositionally biased region" description="Basic and acidic residues" evidence="1">
    <location>
        <begin position="70"/>
        <end position="93"/>
    </location>
</feature>
<dbReference type="EMBL" id="JANPWB010000002">
    <property type="protein sequence ID" value="KAJ1208276.1"/>
    <property type="molecule type" value="Genomic_DNA"/>
</dbReference>
<reference evidence="2" key="1">
    <citation type="journal article" date="2022" name="bioRxiv">
        <title>Sequencing and chromosome-scale assembly of the giantPleurodeles waltlgenome.</title>
        <authorList>
            <person name="Brown T."/>
            <person name="Elewa A."/>
            <person name="Iarovenko S."/>
            <person name="Subramanian E."/>
            <person name="Araus A.J."/>
            <person name="Petzold A."/>
            <person name="Susuki M."/>
            <person name="Suzuki K.-i.T."/>
            <person name="Hayashi T."/>
            <person name="Toyoda A."/>
            <person name="Oliveira C."/>
            <person name="Osipova E."/>
            <person name="Leigh N.D."/>
            <person name="Simon A."/>
            <person name="Yun M.H."/>
        </authorList>
    </citation>
    <scope>NUCLEOTIDE SEQUENCE</scope>
    <source>
        <strain evidence="2">20211129_DDA</strain>
        <tissue evidence="2">Liver</tissue>
    </source>
</reference>
<feature type="region of interest" description="Disordered" evidence="1">
    <location>
        <begin position="61"/>
        <end position="96"/>
    </location>
</feature>
<comment type="caution">
    <text evidence="2">The sequence shown here is derived from an EMBL/GenBank/DDBJ whole genome shotgun (WGS) entry which is preliminary data.</text>
</comment>
<accession>A0AAV7W6T1</accession>
<sequence length="248" mass="27523">MRPLPRPAQFEALVVWELVARQQHELKTKRRIKKIGKTLAEARWDWEQKRWRMSTMKEIKMFPSITGGDDSDRGDNDKERGSDERMKEKKSYVDDDDSDVEDYITQLLRDRPPPMMTYAGGPGNIATAPKATPGTLQGAAGAVQTEGGQLAGVVQSTTVTETRAEAQVQVPTPSSPGIYPNVPTLETVSNLVVPQAKPIDDVLQCAKYCSDEFELKQKKLKEKAMVMQIKAAQSGLQGELVPSMPPQQ</sequence>
<dbReference type="AlphaFoldDB" id="A0AAV7W6T1"/>
<dbReference type="Proteomes" id="UP001066276">
    <property type="component" value="Chromosome 1_2"/>
</dbReference>
<organism evidence="2 3">
    <name type="scientific">Pleurodeles waltl</name>
    <name type="common">Iberian ribbed newt</name>
    <dbReference type="NCBI Taxonomy" id="8319"/>
    <lineage>
        <taxon>Eukaryota</taxon>
        <taxon>Metazoa</taxon>
        <taxon>Chordata</taxon>
        <taxon>Craniata</taxon>
        <taxon>Vertebrata</taxon>
        <taxon>Euteleostomi</taxon>
        <taxon>Amphibia</taxon>
        <taxon>Batrachia</taxon>
        <taxon>Caudata</taxon>
        <taxon>Salamandroidea</taxon>
        <taxon>Salamandridae</taxon>
        <taxon>Pleurodelinae</taxon>
        <taxon>Pleurodeles</taxon>
    </lineage>
</organism>
<evidence type="ECO:0000313" key="2">
    <source>
        <dbReference type="EMBL" id="KAJ1208276.1"/>
    </source>
</evidence>
<evidence type="ECO:0000256" key="1">
    <source>
        <dbReference type="SAM" id="MobiDB-lite"/>
    </source>
</evidence>
<gene>
    <name evidence="2" type="ORF">NDU88_003662</name>
</gene>
<name>A0AAV7W6T1_PLEWA</name>
<protein>
    <submittedName>
        <fullName evidence="2">Uncharacterized protein</fullName>
    </submittedName>
</protein>